<protein>
    <submittedName>
        <fullName evidence="1">Uncharacterized protein</fullName>
    </submittedName>
</protein>
<dbReference type="AlphaFoldDB" id="A0A9X8ECS6"/>
<name>A0A9X8ECS6_APHAT</name>
<dbReference type="Proteomes" id="UP000275652">
    <property type="component" value="Unassembled WGS sequence"/>
</dbReference>
<proteinExistence type="predicted"/>
<reference evidence="1 2" key="1">
    <citation type="journal article" date="2018" name="J. Invertebr. Pathol.">
        <title>New genotyping method for the causative agent of crayfish plague (Aphanomyces astaci) based on whole genome data.</title>
        <authorList>
            <person name="Minardi D."/>
            <person name="Studholme D.J."/>
            <person name="van der Giezen M."/>
            <person name="Pretto T."/>
            <person name="Oidtmann B."/>
        </authorList>
    </citation>
    <scope>NUCLEOTIDE SEQUENCE [LARGE SCALE GENOMIC DNA]</scope>
    <source>
        <strain evidence="1 2">KB13</strain>
    </source>
</reference>
<comment type="caution">
    <text evidence="1">The sequence shown here is derived from an EMBL/GenBank/DDBJ whole genome shotgun (WGS) entry which is preliminary data.</text>
</comment>
<organism evidence="1 2">
    <name type="scientific">Aphanomyces astaci</name>
    <name type="common">Crayfish plague agent</name>
    <dbReference type="NCBI Taxonomy" id="112090"/>
    <lineage>
        <taxon>Eukaryota</taxon>
        <taxon>Sar</taxon>
        <taxon>Stramenopiles</taxon>
        <taxon>Oomycota</taxon>
        <taxon>Saprolegniomycetes</taxon>
        <taxon>Saprolegniales</taxon>
        <taxon>Verrucalvaceae</taxon>
        <taxon>Aphanomyces</taxon>
    </lineage>
</organism>
<evidence type="ECO:0000313" key="2">
    <source>
        <dbReference type="Proteomes" id="UP000275652"/>
    </source>
</evidence>
<sequence>MPLSACIEPATKQRVAEWDMGKFSEEVTDAEWAAWFTLGFQVDPRTLDSLKKRVKASVVFDMSIPDANSRIGRMLDAMVAALRRDRQEWIIREESAAIVKIITEAVKPVSLHRAVTEQMALTRNKPEEGRVPFRALVM</sequence>
<gene>
    <name evidence="1" type="ORF">DYB28_001012</name>
</gene>
<dbReference type="EMBL" id="QUTI01002017">
    <property type="protein sequence ID" value="RLO13877.1"/>
    <property type="molecule type" value="Genomic_DNA"/>
</dbReference>
<evidence type="ECO:0000313" key="1">
    <source>
        <dbReference type="EMBL" id="RLO13877.1"/>
    </source>
</evidence>
<accession>A0A9X8ECS6</accession>